<dbReference type="CDD" id="cd00190">
    <property type="entry name" value="Tryp_SPc"/>
    <property type="match status" value="1"/>
</dbReference>
<dbReference type="GO" id="GO:0006508">
    <property type="term" value="P:proteolysis"/>
    <property type="evidence" value="ECO:0007669"/>
    <property type="project" value="UniProtKB-KW"/>
</dbReference>
<dbReference type="InterPro" id="IPR009003">
    <property type="entry name" value="Peptidase_S1_PA"/>
</dbReference>
<dbReference type="GO" id="GO:0030141">
    <property type="term" value="C:secretory granule"/>
    <property type="evidence" value="ECO:0007669"/>
    <property type="project" value="TreeGrafter"/>
</dbReference>
<dbReference type="InterPro" id="IPR018114">
    <property type="entry name" value="TRYPSIN_HIS"/>
</dbReference>
<evidence type="ECO:0000256" key="4">
    <source>
        <dbReference type="ARBA" id="ARBA00022825"/>
    </source>
</evidence>
<reference evidence="8" key="1">
    <citation type="submission" date="2025-08" db="UniProtKB">
        <authorList>
            <consortium name="RefSeq"/>
        </authorList>
    </citation>
    <scope>IDENTIFICATION</scope>
</reference>
<dbReference type="GO" id="GO:0022617">
    <property type="term" value="P:extracellular matrix disassembly"/>
    <property type="evidence" value="ECO:0007669"/>
    <property type="project" value="TreeGrafter"/>
</dbReference>
<keyword evidence="2" id="KW-0645">Protease</keyword>
<dbReference type="GO" id="GO:0097186">
    <property type="term" value="P:amelogenesis"/>
    <property type="evidence" value="ECO:0007669"/>
    <property type="project" value="TreeGrafter"/>
</dbReference>
<dbReference type="FunFam" id="2.40.10.10:FF:000010">
    <property type="entry name" value="Kallikrein related peptidase 11"/>
    <property type="match status" value="1"/>
</dbReference>
<dbReference type="OrthoDB" id="6755574at2759"/>
<evidence type="ECO:0000313" key="8">
    <source>
        <dbReference type="RefSeq" id="XP_023560662.1"/>
    </source>
</evidence>
<dbReference type="InterPro" id="IPR001314">
    <property type="entry name" value="Peptidase_S1A"/>
</dbReference>
<evidence type="ECO:0000313" key="7">
    <source>
        <dbReference type="Proteomes" id="UP000515203"/>
    </source>
</evidence>
<proteinExistence type="inferred from homology"/>
<dbReference type="Proteomes" id="UP000515203">
    <property type="component" value="Unplaced"/>
</dbReference>
<dbReference type="Gene3D" id="2.40.10.10">
    <property type="entry name" value="Trypsin-like serine proteases"/>
    <property type="match status" value="2"/>
</dbReference>
<dbReference type="PROSITE" id="PS50240">
    <property type="entry name" value="TRYPSIN_DOM"/>
    <property type="match status" value="1"/>
</dbReference>
<protein>
    <submittedName>
        <fullName evidence="8">Kallikrein-4-like</fullName>
    </submittedName>
</protein>
<dbReference type="Pfam" id="PF00089">
    <property type="entry name" value="Trypsin"/>
    <property type="match status" value="1"/>
</dbReference>
<keyword evidence="3" id="KW-0378">Hydrolase</keyword>
<comment type="similarity">
    <text evidence="1">Belongs to the peptidase S1 family. Snake venom subfamily.</text>
</comment>
<dbReference type="PRINTS" id="PR00722">
    <property type="entry name" value="CHYMOTRYPSIN"/>
</dbReference>
<dbReference type="PANTHER" id="PTHR24271">
    <property type="entry name" value="KALLIKREIN-RELATED"/>
    <property type="match status" value="1"/>
</dbReference>
<evidence type="ECO:0000256" key="3">
    <source>
        <dbReference type="ARBA" id="ARBA00022801"/>
    </source>
</evidence>
<sequence length="302" mass="33687">MNSFSDVLRAQTLVSFSTYYSDCLDLYRDTHRTCHLIQLLKILPTHRIHCSLILPPGAVIHSGETSSQEPDELLPASEHISGGLVCTPHAQPWQAALFYNNDGYCSGALVHPQWVLTAAHCWRPSYTIGLGLQRIYPPYEAGSQMIEANFSVKHPNYDTPWKAYDLMLIKLSKPVVESNTIRTIHIATQSPNSKTRCMVSGWGQLSDGQYPADLQCVYLPVVSEESCRALYRNLYHSSMFCAGGEHQKDTCRADSGGPLVCNGVLQGLVSWGFPPCGQAGFPGIYTNLYLFNEWIRKVTQTR</sequence>
<dbReference type="RefSeq" id="XP_023560662.1">
    <property type="nucleotide sequence ID" value="XM_023704894.1"/>
</dbReference>
<evidence type="ECO:0000256" key="1">
    <source>
        <dbReference type="ARBA" id="ARBA00009228"/>
    </source>
</evidence>
<organism evidence="7 8">
    <name type="scientific">Octodon degus</name>
    <name type="common">Degu</name>
    <name type="synonym">Sciurus degus</name>
    <dbReference type="NCBI Taxonomy" id="10160"/>
    <lineage>
        <taxon>Eukaryota</taxon>
        <taxon>Metazoa</taxon>
        <taxon>Chordata</taxon>
        <taxon>Craniata</taxon>
        <taxon>Vertebrata</taxon>
        <taxon>Euteleostomi</taxon>
        <taxon>Mammalia</taxon>
        <taxon>Eutheria</taxon>
        <taxon>Euarchontoglires</taxon>
        <taxon>Glires</taxon>
        <taxon>Rodentia</taxon>
        <taxon>Hystricomorpha</taxon>
        <taxon>Octodontidae</taxon>
        <taxon>Octodon</taxon>
    </lineage>
</organism>
<keyword evidence="5" id="KW-1015">Disulfide bond</keyword>
<accession>A0A6P6DKT1</accession>
<dbReference type="PROSITE" id="PS00134">
    <property type="entry name" value="TRYPSIN_HIS"/>
    <property type="match status" value="1"/>
</dbReference>
<dbReference type="GO" id="GO:0004252">
    <property type="term" value="F:serine-type endopeptidase activity"/>
    <property type="evidence" value="ECO:0007669"/>
    <property type="project" value="InterPro"/>
</dbReference>
<dbReference type="SUPFAM" id="SSF50494">
    <property type="entry name" value="Trypsin-like serine proteases"/>
    <property type="match status" value="1"/>
</dbReference>
<feature type="domain" description="Peptidase S1" evidence="6">
    <location>
        <begin position="80"/>
        <end position="300"/>
    </location>
</feature>
<keyword evidence="7" id="KW-1185">Reference proteome</keyword>
<dbReference type="InParanoid" id="A0A6P6DKT1"/>
<dbReference type="InterPro" id="IPR001254">
    <property type="entry name" value="Trypsin_dom"/>
</dbReference>
<dbReference type="GeneID" id="101581631"/>
<evidence type="ECO:0000256" key="5">
    <source>
        <dbReference type="ARBA" id="ARBA00023157"/>
    </source>
</evidence>
<dbReference type="SMART" id="SM00020">
    <property type="entry name" value="Tryp_SPc"/>
    <property type="match status" value="1"/>
</dbReference>
<name>A0A6P6DKT1_OCTDE</name>
<dbReference type="InterPro" id="IPR043504">
    <property type="entry name" value="Peptidase_S1_PA_chymotrypsin"/>
</dbReference>
<evidence type="ECO:0000256" key="2">
    <source>
        <dbReference type="ARBA" id="ARBA00022670"/>
    </source>
</evidence>
<gene>
    <name evidence="8" type="primary">LOC101581631</name>
</gene>
<dbReference type="AlphaFoldDB" id="A0A6P6DKT1"/>
<keyword evidence="4" id="KW-0720">Serine protease</keyword>
<dbReference type="PANTHER" id="PTHR24271:SF65">
    <property type="entry name" value="KALLIKREIN-4"/>
    <property type="match status" value="1"/>
</dbReference>
<evidence type="ECO:0000259" key="6">
    <source>
        <dbReference type="PROSITE" id="PS50240"/>
    </source>
</evidence>